<dbReference type="EMBL" id="JAMKFB020000024">
    <property type="protein sequence ID" value="KAL0156315.1"/>
    <property type="molecule type" value="Genomic_DNA"/>
</dbReference>
<evidence type="ECO:0000313" key="2">
    <source>
        <dbReference type="EMBL" id="KAL0156315.1"/>
    </source>
</evidence>
<comment type="caution">
    <text evidence="2">The sequence shown here is derived from an EMBL/GenBank/DDBJ whole genome shotgun (WGS) entry which is preliminary data.</text>
</comment>
<sequence length="90" mass="9748">MDRRQRQAALSFLNNISLDGKAVEANETPRHAEDGARFTLSTSAPVIRSQTASGEQQQPGKEECGGQTGSGVKTSLLDTEFKVNISRELQ</sequence>
<reference evidence="2 3" key="1">
    <citation type="submission" date="2024-05" db="EMBL/GenBank/DDBJ databases">
        <title>Genome sequencing and assembly of Indian major carp, Cirrhinus mrigala (Hamilton, 1822).</title>
        <authorList>
            <person name="Mohindra V."/>
            <person name="Chowdhury L.M."/>
            <person name="Lal K."/>
            <person name="Jena J.K."/>
        </authorList>
    </citation>
    <scope>NUCLEOTIDE SEQUENCE [LARGE SCALE GENOMIC DNA]</scope>
    <source>
        <strain evidence="2">CM1030</strain>
        <tissue evidence="2">Blood</tissue>
    </source>
</reference>
<dbReference type="Proteomes" id="UP001529510">
    <property type="component" value="Unassembled WGS sequence"/>
</dbReference>
<name>A0ABD0N4S8_CIRMR</name>
<feature type="compositionally biased region" description="Polar residues" evidence="1">
    <location>
        <begin position="39"/>
        <end position="59"/>
    </location>
</feature>
<accession>A0ABD0N4S8</accession>
<organism evidence="2 3">
    <name type="scientific">Cirrhinus mrigala</name>
    <name type="common">Mrigala</name>
    <dbReference type="NCBI Taxonomy" id="683832"/>
    <lineage>
        <taxon>Eukaryota</taxon>
        <taxon>Metazoa</taxon>
        <taxon>Chordata</taxon>
        <taxon>Craniata</taxon>
        <taxon>Vertebrata</taxon>
        <taxon>Euteleostomi</taxon>
        <taxon>Actinopterygii</taxon>
        <taxon>Neopterygii</taxon>
        <taxon>Teleostei</taxon>
        <taxon>Ostariophysi</taxon>
        <taxon>Cypriniformes</taxon>
        <taxon>Cyprinidae</taxon>
        <taxon>Labeoninae</taxon>
        <taxon>Labeonini</taxon>
        <taxon>Cirrhinus</taxon>
    </lineage>
</organism>
<feature type="non-terminal residue" evidence="2">
    <location>
        <position position="90"/>
    </location>
</feature>
<keyword evidence="3" id="KW-1185">Reference proteome</keyword>
<feature type="region of interest" description="Disordered" evidence="1">
    <location>
        <begin position="27"/>
        <end position="75"/>
    </location>
</feature>
<protein>
    <submittedName>
        <fullName evidence="2">Uncharacterized protein</fullName>
    </submittedName>
</protein>
<dbReference type="AlphaFoldDB" id="A0ABD0N4S8"/>
<feature type="compositionally biased region" description="Basic and acidic residues" evidence="1">
    <location>
        <begin position="27"/>
        <end position="36"/>
    </location>
</feature>
<gene>
    <name evidence="2" type="ORF">M9458_047561</name>
</gene>
<evidence type="ECO:0000313" key="3">
    <source>
        <dbReference type="Proteomes" id="UP001529510"/>
    </source>
</evidence>
<proteinExistence type="predicted"/>
<evidence type="ECO:0000256" key="1">
    <source>
        <dbReference type="SAM" id="MobiDB-lite"/>
    </source>
</evidence>